<feature type="transmembrane region" description="Helical" evidence="9">
    <location>
        <begin position="228"/>
        <end position="252"/>
    </location>
</feature>
<evidence type="ECO:0000256" key="6">
    <source>
        <dbReference type="ARBA" id="ARBA00022989"/>
    </source>
</evidence>
<dbReference type="AlphaFoldDB" id="A0A660SF21"/>
<feature type="transmembrane region" description="Helical" evidence="9">
    <location>
        <begin position="6"/>
        <end position="28"/>
    </location>
</feature>
<keyword evidence="2" id="KW-0813">Transport</keyword>
<dbReference type="InterPro" id="IPR001851">
    <property type="entry name" value="ABC_transp_permease"/>
</dbReference>
<dbReference type="Proteomes" id="UP000268469">
    <property type="component" value="Unassembled WGS sequence"/>
</dbReference>
<evidence type="ECO:0000256" key="9">
    <source>
        <dbReference type="SAM" id="Phobius"/>
    </source>
</evidence>
<feature type="transmembrane region" description="Helical" evidence="9">
    <location>
        <begin position="35"/>
        <end position="56"/>
    </location>
</feature>
<accession>A0A660SF21</accession>
<dbReference type="EMBL" id="QNBE01000097">
    <property type="protein sequence ID" value="RKX69233.1"/>
    <property type="molecule type" value="Genomic_DNA"/>
</dbReference>
<dbReference type="CDD" id="cd06582">
    <property type="entry name" value="TM_PBP1_LivH_like"/>
    <property type="match status" value="1"/>
</dbReference>
<comment type="subcellular location">
    <subcellularLocation>
        <location evidence="1">Cell membrane</location>
        <topology evidence="1">Multi-pass membrane protein</topology>
    </subcellularLocation>
</comment>
<keyword evidence="5" id="KW-0029">Amino-acid transport</keyword>
<gene>
    <name evidence="10" type="ORF">DRP53_08795</name>
</gene>
<evidence type="ECO:0000256" key="3">
    <source>
        <dbReference type="ARBA" id="ARBA00022475"/>
    </source>
</evidence>
<dbReference type="GO" id="GO:0006865">
    <property type="term" value="P:amino acid transport"/>
    <property type="evidence" value="ECO:0007669"/>
    <property type="project" value="UniProtKB-KW"/>
</dbReference>
<dbReference type="Pfam" id="PF02653">
    <property type="entry name" value="BPD_transp_2"/>
    <property type="match status" value="1"/>
</dbReference>
<name>A0A660SF21_UNCW3</name>
<evidence type="ECO:0000256" key="2">
    <source>
        <dbReference type="ARBA" id="ARBA00022448"/>
    </source>
</evidence>
<feature type="transmembrane region" description="Helical" evidence="9">
    <location>
        <begin position="193"/>
        <end position="216"/>
    </location>
</feature>
<dbReference type="PANTHER" id="PTHR11795">
    <property type="entry name" value="BRANCHED-CHAIN AMINO ACID TRANSPORT SYSTEM PERMEASE PROTEIN LIVH"/>
    <property type="match status" value="1"/>
</dbReference>
<keyword evidence="3" id="KW-1003">Cell membrane</keyword>
<dbReference type="GO" id="GO:0022857">
    <property type="term" value="F:transmembrane transporter activity"/>
    <property type="evidence" value="ECO:0007669"/>
    <property type="project" value="InterPro"/>
</dbReference>
<sequence>MTILIQTIISGLLVGGIYATIAVGMSLIMGVMRIINLAHGELVMIGMFLSYFLFTLFKIDPYLSLTVTIPALFLLGALIQKFLINRVLEVETILPENQVLLTVGIGLVLSNSALLLFGSEYRSVRTSYSDLAWQIGGISINQAMFYSFIIALLIIFGLNLLLKRTDLGRAIRATAQDYTAARLMGINGPRMRIITYAIGAALAGAAGSLLAPIYYLFPEVGGPFTLKAFIICVLGGMGSLPGAFYGGLILGLTESLGAVYISTGYREAFGFVIFILVLSLLPSGLFGGKGA</sequence>
<evidence type="ECO:0000256" key="1">
    <source>
        <dbReference type="ARBA" id="ARBA00004651"/>
    </source>
</evidence>
<comment type="similarity">
    <text evidence="8">Belongs to the binding-protein-dependent transport system permease family. LivHM subfamily.</text>
</comment>
<feature type="transmembrane region" description="Helical" evidence="9">
    <location>
        <begin position="264"/>
        <end position="286"/>
    </location>
</feature>
<evidence type="ECO:0000256" key="8">
    <source>
        <dbReference type="ARBA" id="ARBA00037998"/>
    </source>
</evidence>
<dbReference type="PANTHER" id="PTHR11795:SF445">
    <property type="entry name" value="AMINO ACID ABC TRANSPORTER PERMEASE PROTEIN"/>
    <property type="match status" value="1"/>
</dbReference>
<organism evidence="10 11">
    <name type="scientific">candidate division WOR-3 bacterium</name>
    <dbReference type="NCBI Taxonomy" id="2052148"/>
    <lineage>
        <taxon>Bacteria</taxon>
        <taxon>Bacteria division WOR-3</taxon>
    </lineage>
</organism>
<feature type="transmembrane region" description="Helical" evidence="9">
    <location>
        <begin position="62"/>
        <end position="79"/>
    </location>
</feature>
<reference evidence="10 11" key="1">
    <citation type="submission" date="2018-06" db="EMBL/GenBank/DDBJ databases">
        <title>Extensive metabolic versatility and redundancy in microbially diverse, dynamic hydrothermal sediments.</title>
        <authorList>
            <person name="Dombrowski N."/>
            <person name="Teske A."/>
            <person name="Baker B.J."/>
        </authorList>
    </citation>
    <scope>NUCLEOTIDE SEQUENCE [LARGE SCALE GENOMIC DNA]</scope>
    <source>
        <strain evidence="10">B36_G15</strain>
    </source>
</reference>
<protein>
    <submittedName>
        <fullName evidence="10">Branched-chain amino acid ABC transporter permease</fullName>
    </submittedName>
</protein>
<keyword evidence="7 9" id="KW-0472">Membrane</keyword>
<proteinExistence type="inferred from homology"/>
<keyword evidence="4 9" id="KW-0812">Transmembrane</keyword>
<dbReference type="InterPro" id="IPR052157">
    <property type="entry name" value="BCAA_transport_permease"/>
</dbReference>
<comment type="caution">
    <text evidence="10">The sequence shown here is derived from an EMBL/GenBank/DDBJ whole genome shotgun (WGS) entry which is preliminary data.</text>
</comment>
<evidence type="ECO:0000256" key="7">
    <source>
        <dbReference type="ARBA" id="ARBA00023136"/>
    </source>
</evidence>
<feature type="transmembrane region" description="Helical" evidence="9">
    <location>
        <begin position="138"/>
        <end position="162"/>
    </location>
</feature>
<evidence type="ECO:0000256" key="5">
    <source>
        <dbReference type="ARBA" id="ARBA00022970"/>
    </source>
</evidence>
<dbReference type="GO" id="GO:0005886">
    <property type="term" value="C:plasma membrane"/>
    <property type="evidence" value="ECO:0007669"/>
    <property type="project" value="UniProtKB-SubCell"/>
</dbReference>
<evidence type="ECO:0000256" key="4">
    <source>
        <dbReference type="ARBA" id="ARBA00022692"/>
    </source>
</evidence>
<keyword evidence="6 9" id="KW-1133">Transmembrane helix</keyword>
<evidence type="ECO:0000313" key="11">
    <source>
        <dbReference type="Proteomes" id="UP000268469"/>
    </source>
</evidence>
<evidence type="ECO:0000313" key="10">
    <source>
        <dbReference type="EMBL" id="RKX69233.1"/>
    </source>
</evidence>
<feature type="transmembrane region" description="Helical" evidence="9">
    <location>
        <begin position="99"/>
        <end position="118"/>
    </location>
</feature>